<evidence type="ECO:0000313" key="2">
    <source>
        <dbReference type="Proteomes" id="UP000324176"/>
    </source>
</evidence>
<dbReference type="SUPFAM" id="SSF55961">
    <property type="entry name" value="Bet v1-like"/>
    <property type="match status" value="1"/>
</dbReference>
<gene>
    <name evidence="1" type="ORF">BCL69_10698</name>
</gene>
<evidence type="ECO:0000313" key="1">
    <source>
        <dbReference type="EMBL" id="TYP78704.1"/>
    </source>
</evidence>
<dbReference type="Proteomes" id="UP000324176">
    <property type="component" value="Unassembled WGS sequence"/>
</dbReference>
<accession>A0A5D3YCI5</accession>
<dbReference type="AlphaFoldDB" id="A0A5D3YCI5"/>
<name>A0A5D3YCI5_9PROT</name>
<reference evidence="1 2" key="1">
    <citation type="submission" date="2019-07" db="EMBL/GenBank/DDBJ databases">
        <title>Active sludge and wastewater microbial communities from Klosterneuburg, Austria.</title>
        <authorList>
            <person name="Wagner M."/>
        </authorList>
    </citation>
    <scope>NUCLEOTIDE SEQUENCE [LARGE SCALE GENOMIC DNA]</scope>
    <source>
        <strain evidence="1 2">Nm2</strain>
    </source>
</reference>
<comment type="caution">
    <text evidence="1">The sequence shown here is derived from an EMBL/GenBank/DDBJ whole genome shotgun (WGS) entry which is preliminary data.</text>
</comment>
<evidence type="ECO:0008006" key="3">
    <source>
        <dbReference type="Google" id="ProtNLM"/>
    </source>
</evidence>
<organism evidence="1 2">
    <name type="scientific">Nitrosomonas communis</name>
    <dbReference type="NCBI Taxonomy" id="44574"/>
    <lineage>
        <taxon>Bacteria</taxon>
        <taxon>Pseudomonadati</taxon>
        <taxon>Pseudomonadota</taxon>
        <taxon>Betaproteobacteria</taxon>
        <taxon>Nitrosomonadales</taxon>
        <taxon>Nitrosomonadaceae</taxon>
        <taxon>Nitrosomonas</taxon>
    </lineage>
</organism>
<sequence>MPTGNSQLYRVFQTNPERLYQAFLDADAIAKWLHLTGSRAKITR</sequence>
<proteinExistence type="predicted"/>
<dbReference type="EMBL" id="VNHT01000069">
    <property type="protein sequence ID" value="TYP78704.1"/>
    <property type="molecule type" value="Genomic_DNA"/>
</dbReference>
<protein>
    <recommendedName>
        <fullName evidence="3">Activator of Hsp90 ATPase homolog 1-like protein</fullName>
    </recommendedName>
</protein>